<proteinExistence type="predicted"/>
<dbReference type="EMBL" id="JBFOLJ010000012">
    <property type="protein sequence ID" value="KAL2488554.1"/>
    <property type="molecule type" value="Genomic_DNA"/>
</dbReference>
<dbReference type="Proteomes" id="UP001604277">
    <property type="component" value="Unassembled WGS sequence"/>
</dbReference>
<gene>
    <name evidence="1" type="ORF">Fot_41846</name>
</gene>
<reference evidence="2" key="1">
    <citation type="submission" date="2024-07" db="EMBL/GenBank/DDBJ databases">
        <title>Two chromosome-level genome assemblies of Korean endemic species Abeliophyllum distichum and Forsythia ovata (Oleaceae).</title>
        <authorList>
            <person name="Jang H."/>
        </authorList>
    </citation>
    <scope>NUCLEOTIDE SEQUENCE [LARGE SCALE GENOMIC DNA]</scope>
</reference>
<dbReference type="AlphaFoldDB" id="A0ABD1RJI3"/>
<keyword evidence="2" id="KW-1185">Reference proteome</keyword>
<evidence type="ECO:0000313" key="2">
    <source>
        <dbReference type="Proteomes" id="UP001604277"/>
    </source>
</evidence>
<accession>A0ABD1RJI3</accession>
<comment type="caution">
    <text evidence="1">The sequence shown here is derived from an EMBL/GenBank/DDBJ whole genome shotgun (WGS) entry which is preliminary data.</text>
</comment>
<organism evidence="1 2">
    <name type="scientific">Forsythia ovata</name>
    <dbReference type="NCBI Taxonomy" id="205694"/>
    <lineage>
        <taxon>Eukaryota</taxon>
        <taxon>Viridiplantae</taxon>
        <taxon>Streptophyta</taxon>
        <taxon>Embryophyta</taxon>
        <taxon>Tracheophyta</taxon>
        <taxon>Spermatophyta</taxon>
        <taxon>Magnoliopsida</taxon>
        <taxon>eudicotyledons</taxon>
        <taxon>Gunneridae</taxon>
        <taxon>Pentapetalae</taxon>
        <taxon>asterids</taxon>
        <taxon>lamiids</taxon>
        <taxon>Lamiales</taxon>
        <taxon>Oleaceae</taxon>
        <taxon>Forsythieae</taxon>
        <taxon>Forsythia</taxon>
    </lineage>
</organism>
<sequence length="125" mass="14766">MTRQIVLRPAKQYVDRRQLLVDNQDYSSRDGTIYTQPFLQTIIGIRILKGKLPQITEKISDFQTHQKFAIKAIFSKNLYEISVHSPPFLDWVEQWTFQIVSSLGRRKRRREEKLCRSRTLQVTGA</sequence>
<protein>
    <submittedName>
        <fullName evidence="1">Uncharacterized protein</fullName>
    </submittedName>
</protein>
<name>A0ABD1RJI3_9LAMI</name>
<evidence type="ECO:0000313" key="1">
    <source>
        <dbReference type="EMBL" id="KAL2488554.1"/>
    </source>
</evidence>